<protein>
    <recommendedName>
        <fullName evidence="3">Cytochrome c domain-containing protein</fullName>
    </recommendedName>
</protein>
<dbReference type="EMBL" id="LAPZ01000011">
    <property type="protein sequence ID" value="OSY87518.1"/>
    <property type="molecule type" value="Genomic_DNA"/>
</dbReference>
<reference evidence="1 2" key="1">
    <citation type="submission" date="2015-03" db="EMBL/GenBank/DDBJ databases">
        <title>Genome sequence of Tenacibaculum sp. S2-2, isolated from intestinal microbiota of sea cucumber, Apostichopus japonicas.</title>
        <authorList>
            <person name="Shao Z."/>
            <person name="Wang L."/>
            <person name="Li X."/>
        </authorList>
    </citation>
    <scope>NUCLEOTIDE SEQUENCE [LARGE SCALE GENOMIC DNA]</scope>
    <source>
        <strain evidence="1 2">S2-2</strain>
    </source>
</reference>
<evidence type="ECO:0008006" key="3">
    <source>
        <dbReference type="Google" id="ProtNLM"/>
    </source>
</evidence>
<comment type="caution">
    <text evidence="1">The sequence shown here is derived from an EMBL/GenBank/DDBJ whole genome shotgun (WGS) entry which is preliminary data.</text>
</comment>
<evidence type="ECO:0000313" key="2">
    <source>
        <dbReference type="Proteomes" id="UP000194221"/>
    </source>
</evidence>
<proteinExistence type="predicted"/>
<dbReference type="Proteomes" id="UP000194221">
    <property type="component" value="Unassembled WGS sequence"/>
</dbReference>
<sequence length="117" mass="13456">MNNVSNDYFYNSLGTDFYSPKIKDDSKEEVPVIDWEVTYDSDVKKIIFNNCITCHGGPDPSANLDLTNFKNVKKAIEKRGLIKRMNSKTKPMPPTEPLSLKDRLIVFKWKKDGLIEN</sequence>
<organism evidence="1 2">
    <name type="scientific">Tenacibaculum holothuriorum</name>
    <dbReference type="NCBI Taxonomy" id="1635173"/>
    <lineage>
        <taxon>Bacteria</taxon>
        <taxon>Pseudomonadati</taxon>
        <taxon>Bacteroidota</taxon>
        <taxon>Flavobacteriia</taxon>
        <taxon>Flavobacteriales</taxon>
        <taxon>Flavobacteriaceae</taxon>
        <taxon>Tenacibaculum</taxon>
    </lineage>
</organism>
<gene>
    <name evidence="1" type="ORF">WH52_11195</name>
</gene>
<keyword evidence="2" id="KW-1185">Reference proteome</keyword>
<evidence type="ECO:0000313" key="1">
    <source>
        <dbReference type="EMBL" id="OSY87518.1"/>
    </source>
</evidence>
<dbReference type="AlphaFoldDB" id="A0A1Y2PCV9"/>
<accession>A0A1Y2PCV9</accession>
<dbReference type="STRING" id="1635173.WH52_11195"/>
<dbReference type="InParanoid" id="A0A1Y2PCV9"/>
<name>A0A1Y2PCV9_9FLAO</name>